<dbReference type="SUPFAM" id="SSF53067">
    <property type="entry name" value="Actin-like ATPase domain"/>
    <property type="match status" value="1"/>
</dbReference>
<protein>
    <recommendedName>
        <fullName evidence="2">Glucokinase</fullName>
    </recommendedName>
</protein>
<dbReference type="AlphaFoldDB" id="A0A3B0SY91"/>
<name>A0A3B0SY91_9ZZZZ</name>
<evidence type="ECO:0008006" key="2">
    <source>
        <dbReference type="Google" id="ProtNLM"/>
    </source>
</evidence>
<dbReference type="InterPro" id="IPR043129">
    <property type="entry name" value="ATPase_NBD"/>
</dbReference>
<dbReference type="InterPro" id="IPR000600">
    <property type="entry name" value="ROK"/>
</dbReference>
<dbReference type="PANTHER" id="PTHR18964:SF149">
    <property type="entry name" value="BIFUNCTIONAL UDP-N-ACETYLGLUCOSAMINE 2-EPIMERASE_N-ACETYLMANNOSAMINE KINASE"/>
    <property type="match status" value="1"/>
</dbReference>
<dbReference type="EMBL" id="UOEL01000025">
    <property type="protein sequence ID" value="VAW10558.1"/>
    <property type="molecule type" value="Genomic_DNA"/>
</dbReference>
<accession>A0A3B0SY91</accession>
<dbReference type="Pfam" id="PF00480">
    <property type="entry name" value="ROK"/>
    <property type="match status" value="1"/>
</dbReference>
<proteinExistence type="predicted"/>
<organism evidence="1">
    <name type="scientific">hydrothermal vent metagenome</name>
    <dbReference type="NCBI Taxonomy" id="652676"/>
    <lineage>
        <taxon>unclassified sequences</taxon>
        <taxon>metagenomes</taxon>
        <taxon>ecological metagenomes</taxon>
    </lineage>
</organism>
<evidence type="ECO:0000313" key="1">
    <source>
        <dbReference type="EMBL" id="VAW10558.1"/>
    </source>
</evidence>
<sequence>MKNKSIVGVYLDGRNLIAGKVKKGEIVKSITKRVDYNASEDYLIEEVINAINEVIDDEVMGIGIGAPSVVDVEKGIVYSVRQISSWKEVHIKDILENHFNLQVYVNNDANCFAVGEKYFGLAKNYENIVSLILDIGVGAGIIFKGHLYSGTNCGAGEFGSTPYKDHDFEYYCGERYFGEKYGLSSDVLYQRALKKDKIALAIYEQYGRDIGHLIMSIMFTVDPEVVILGGSIARAFPFFEKEIHKTLKTFTYQHSLKKFKILHSENEGIAILGAVALFYDAQNITLKK</sequence>
<dbReference type="Gene3D" id="3.30.420.40">
    <property type="match status" value="2"/>
</dbReference>
<dbReference type="CDD" id="cd23763">
    <property type="entry name" value="ASKHA_ATPase_ROK"/>
    <property type="match status" value="1"/>
</dbReference>
<dbReference type="PANTHER" id="PTHR18964">
    <property type="entry name" value="ROK (REPRESSOR, ORF, KINASE) FAMILY"/>
    <property type="match status" value="1"/>
</dbReference>
<reference evidence="1" key="1">
    <citation type="submission" date="2018-06" db="EMBL/GenBank/DDBJ databases">
        <authorList>
            <person name="Zhirakovskaya E."/>
        </authorList>
    </citation>
    <scope>NUCLEOTIDE SEQUENCE</scope>
</reference>
<gene>
    <name evidence="1" type="ORF">MNBD_BACTEROID03-1768</name>
</gene>